<dbReference type="GO" id="GO:0006744">
    <property type="term" value="P:ubiquinone biosynthetic process"/>
    <property type="evidence" value="ECO:0007669"/>
    <property type="project" value="UniProtKB-KW"/>
</dbReference>
<dbReference type="PANTHER" id="PTHR38683">
    <property type="entry name" value="CHORISMATE PYRUVATE-LYASE"/>
    <property type="match status" value="1"/>
</dbReference>
<dbReference type="Pfam" id="PF04345">
    <property type="entry name" value="Chor_lyase"/>
    <property type="match status" value="1"/>
</dbReference>
<evidence type="ECO:0000256" key="2">
    <source>
        <dbReference type="ARBA" id="ARBA00022688"/>
    </source>
</evidence>
<dbReference type="AlphaFoldDB" id="A0A545T9D6"/>
<keyword evidence="5" id="KW-1185">Reference proteome</keyword>
<proteinExistence type="predicted"/>
<reference evidence="4 5" key="1">
    <citation type="submission" date="2019-06" db="EMBL/GenBank/DDBJ databases">
        <title>Draft genome of Aliikangiella marina GYP-15.</title>
        <authorList>
            <person name="Wang G."/>
        </authorList>
    </citation>
    <scope>NUCLEOTIDE SEQUENCE [LARGE SCALE GENOMIC DNA]</scope>
    <source>
        <strain evidence="4 5">GYP-15</strain>
    </source>
</reference>
<name>A0A545T9D6_9GAMM</name>
<dbReference type="PANTHER" id="PTHR38683:SF1">
    <property type="entry name" value="CHORISMATE PYRUVATE-LYASE"/>
    <property type="match status" value="1"/>
</dbReference>
<dbReference type="InterPro" id="IPR028978">
    <property type="entry name" value="Chorismate_lyase_/UTRA_dom_sf"/>
</dbReference>
<dbReference type="SUPFAM" id="SSF64288">
    <property type="entry name" value="Chorismate lyase-like"/>
    <property type="match status" value="1"/>
</dbReference>
<dbReference type="GO" id="GO:0005829">
    <property type="term" value="C:cytosol"/>
    <property type="evidence" value="ECO:0007669"/>
    <property type="project" value="TreeGrafter"/>
</dbReference>
<evidence type="ECO:0000313" key="4">
    <source>
        <dbReference type="EMBL" id="TQV73818.1"/>
    </source>
</evidence>
<sequence length="163" mass="18556">MNPQILALLCDRGSLTGRFKQVMGATPRLTKLSQGMQFVSPLERRVLGIRPRQMALVREIKMGKGEQNWLFARTVVPLRTLTGVARRISMLNDTPIGKILFGRHGAARSSMHVELTLDYPRSVAQFDLPTDQLLWQRRSIFEFDSGPLMVREVFLPDCPIYES</sequence>
<keyword evidence="1" id="KW-0963">Cytoplasm</keyword>
<organism evidence="4 5">
    <name type="scientific">Aliikangiella marina</name>
    <dbReference type="NCBI Taxonomy" id="1712262"/>
    <lineage>
        <taxon>Bacteria</taxon>
        <taxon>Pseudomonadati</taxon>
        <taxon>Pseudomonadota</taxon>
        <taxon>Gammaproteobacteria</taxon>
        <taxon>Oceanospirillales</taxon>
        <taxon>Pleioneaceae</taxon>
        <taxon>Aliikangiella</taxon>
    </lineage>
</organism>
<evidence type="ECO:0000256" key="1">
    <source>
        <dbReference type="ARBA" id="ARBA00022490"/>
    </source>
</evidence>
<dbReference type="InterPro" id="IPR007440">
    <property type="entry name" value="Chorismate--pyruvate_lyase"/>
</dbReference>
<dbReference type="Gene3D" id="3.40.1410.10">
    <property type="entry name" value="Chorismate lyase-like"/>
    <property type="match status" value="1"/>
</dbReference>
<dbReference type="RefSeq" id="WP_142942526.1">
    <property type="nucleotide sequence ID" value="NZ_VIKR01000003.1"/>
</dbReference>
<dbReference type="OrthoDB" id="9789493at2"/>
<gene>
    <name evidence="4" type="ORF">FLL45_13185</name>
</gene>
<comment type="caution">
    <text evidence="4">The sequence shown here is derived from an EMBL/GenBank/DDBJ whole genome shotgun (WGS) entry which is preliminary data.</text>
</comment>
<dbReference type="Proteomes" id="UP000317839">
    <property type="component" value="Unassembled WGS sequence"/>
</dbReference>
<dbReference type="GO" id="GO:0008813">
    <property type="term" value="F:chorismate lyase activity"/>
    <property type="evidence" value="ECO:0007669"/>
    <property type="project" value="InterPro"/>
</dbReference>
<evidence type="ECO:0000256" key="3">
    <source>
        <dbReference type="ARBA" id="ARBA00023239"/>
    </source>
</evidence>
<accession>A0A545T9D6</accession>
<evidence type="ECO:0000313" key="5">
    <source>
        <dbReference type="Proteomes" id="UP000317839"/>
    </source>
</evidence>
<dbReference type="EMBL" id="VIKR01000003">
    <property type="protein sequence ID" value="TQV73818.1"/>
    <property type="molecule type" value="Genomic_DNA"/>
</dbReference>
<keyword evidence="3 4" id="KW-0456">Lyase</keyword>
<keyword evidence="2" id="KW-0831">Ubiquinone biosynthesis</keyword>
<protein>
    <submittedName>
        <fullName evidence="4">Chorismate lyase</fullName>
    </submittedName>
</protein>